<sequence>MSSTPAPPGTSASPSPPSPCQAQQPPSRPISTSSSHRQTTDKPRPPFPFSAARLFQPNPSPTSVAPSTAEGKAIPVDDTTVQHRTLALREINSHYPSRNRYVKPTDARSGGTYSEPVVVRTYYSPASSRHDASSNRRQRQRQSGRSGAGFKAGGEPRIGAARGVAFASQSQGQPFPAARSGMLSRLARAWTGKAAPASEVHHDAAQLPPMAAFKFKSFLANTEAQAQPGGGSDAVAGALAGALAADINSDLDRIAEICARSSYSLSNQYEVHYAPHGSGASFVVSGRNQQLRGPTLRAPHTLGHRQGDLQSMTRRQRRGPRGSGRAVGTLETIMSSSRSSDDENAKKKPASELAAGVRGRAVQKAATSSLQKQHAESTSNSQDHGHQLRCRCHQHHQHHHHPPQPQPQPHQHPHPHPLARRPSAALAMRPRASSSALVGEPSLPQASARQLETRTASATQPIKPMASNARASSAPRPGVTDAHPARGSISSTHQQGTFGKMSLSSISGWLPWTTTSVRSKPSGRAESSLRHLLHNTDHKG</sequence>
<reference evidence="2" key="1">
    <citation type="journal article" date="2020" name="bioRxiv">
        <title>Whole genome comparisons of ergot fungi reveals the divergence and evolution of species within the genus Claviceps are the result of varying mechanisms driving genome evolution and host range expansion.</title>
        <authorList>
            <person name="Wyka S.A."/>
            <person name="Mondo S.J."/>
            <person name="Liu M."/>
            <person name="Dettman J."/>
            <person name="Nalam V."/>
            <person name="Broders K.D."/>
        </authorList>
    </citation>
    <scope>NUCLEOTIDE SEQUENCE</scope>
    <source>
        <strain evidence="2">CCC 602</strain>
    </source>
</reference>
<accession>A0A9P7SWE6</accession>
<evidence type="ECO:0000313" key="3">
    <source>
        <dbReference type="Proteomes" id="UP000748025"/>
    </source>
</evidence>
<feature type="compositionally biased region" description="Polar residues" evidence="1">
    <location>
        <begin position="444"/>
        <end position="460"/>
    </location>
</feature>
<feature type="region of interest" description="Disordered" evidence="1">
    <location>
        <begin position="1"/>
        <end position="81"/>
    </location>
</feature>
<gene>
    <name evidence="2" type="ORF">E4U43_003996</name>
</gene>
<feature type="compositionally biased region" description="Basic residues" evidence="1">
    <location>
        <begin position="387"/>
        <end position="402"/>
    </location>
</feature>
<feature type="compositionally biased region" description="Polar residues" evidence="1">
    <location>
        <begin position="488"/>
        <end position="519"/>
    </location>
</feature>
<name>A0A9P7SWE6_9HYPO</name>
<feature type="compositionally biased region" description="Pro residues" evidence="1">
    <location>
        <begin position="1"/>
        <end position="19"/>
    </location>
</feature>
<dbReference type="EMBL" id="SRPW01002616">
    <property type="protein sequence ID" value="KAG5991593.1"/>
    <property type="molecule type" value="Genomic_DNA"/>
</dbReference>
<feature type="region of interest" description="Disordered" evidence="1">
    <location>
        <begin position="123"/>
        <end position="156"/>
    </location>
</feature>
<dbReference type="Proteomes" id="UP000748025">
    <property type="component" value="Unassembled WGS sequence"/>
</dbReference>
<proteinExistence type="predicted"/>
<keyword evidence="3" id="KW-1185">Reference proteome</keyword>
<comment type="caution">
    <text evidence="2">The sequence shown here is derived from an EMBL/GenBank/DDBJ whole genome shotgun (WGS) entry which is preliminary data.</text>
</comment>
<feature type="region of interest" description="Disordered" evidence="1">
    <location>
        <begin position="287"/>
        <end position="540"/>
    </location>
</feature>
<organism evidence="2 3">
    <name type="scientific">Claviceps pusilla</name>
    <dbReference type="NCBI Taxonomy" id="123648"/>
    <lineage>
        <taxon>Eukaryota</taxon>
        <taxon>Fungi</taxon>
        <taxon>Dikarya</taxon>
        <taxon>Ascomycota</taxon>
        <taxon>Pezizomycotina</taxon>
        <taxon>Sordariomycetes</taxon>
        <taxon>Hypocreomycetidae</taxon>
        <taxon>Hypocreales</taxon>
        <taxon>Clavicipitaceae</taxon>
        <taxon>Claviceps</taxon>
    </lineage>
</organism>
<dbReference type="AlphaFoldDB" id="A0A9P7SWE6"/>
<evidence type="ECO:0000256" key="1">
    <source>
        <dbReference type="SAM" id="MobiDB-lite"/>
    </source>
</evidence>
<feature type="compositionally biased region" description="Polar residues" evidence="1">
    <location>
        <begin position="365"/>
        <end position="382"/>
    </location>
</feature>
<evidence type="ECO:0000313" key="2">
    <source>
        <dbReference type="EMBL" id="KAG5991593.1"/>
    </source>
</evidence>
<feature type="compositionally biased region" description="Low complexity" evidence="1">
    <location>
        <begin position="466"/>
        <end position="477"/>
    </location>
</feature>
<feature type="compositionally biased region" description="Basic and acidic residues" evidence="1">
    <location>
        <begin position="339"/>
        <end position="350"/>
    </location>
</feature>
<protein>
    <submittedName>
        <fullName evidence="2">Uncharacterized protein</fullName>
    </submittedName>
</protein>
<dbReference type="OrthoDB" id="5339332at2759"/>